<evidence type="ECO:0000256" key="1">
    <source>
        <dbReference type="SAM" id="Phobius"/>
    </source>
</evidence>
<evidence type="ECO:0000259" key="2">
    <source>
        <dbReference type="Pfam" id="PF20151"/>
    </source>
</evidence>
<keyword evidence="1" id="KW-0472">Membrane</keyword>
<feature type="transmembrane region" description="Helical" evidence="1">
    <location>
        <begin position="256"/>
        <end position="275"/>
    </location>
</feature>
<proteinExistence type="predicted"/>
<feature type="transmembrane region" description="Helical" evidence="1">
    <location>
        <begin position="55"/>
        <end position="73"/>
    </location>
</feature>
<accession>A0AA39QFT9</accession>
<feature type="transmembrane region" description="Helical" evidence="1">
    <location>
        <begin position="20"/>
        <end position="43"/>
    </location>
</feature>
<evidence type="ECO:0000313" key="3">
    <source>
        <dbReference type="EMBL" id="KAK0501534.1"/>
    </source>
</evidence>
<feature type="transmembrane region" description="Helical" evidence="1">
    <location>
        <begin position="171"/>
        <end position="189"/>
    </location>
</feature>
<sequence length="335" mass="38100">MAFGDTTTIFFENRATSMSYVSALTLVVYDIIVSFGQEVELVWRSQWSSPKMLYFLARYYAVVYLSITAWVNISEEPSDKVCVIYITTGCSLPVPQRTSSFLTSFYYCAYMPCITRTNFFLSSYRQCAVGSVATALWAFSVVCRRVISSATTTAAPWRGCRSMTPNTKYGIAAYVPSFLLSVLFLILTLTKFWQTYRAICGRTYDPRTVMTQMKHISPLLTAFVEDGCIFFALITFALMLRIATAFCMRGPLHAMFLPWSIVCYYYAGSHLLLNLRWYSVRYCRHGEPTWDDSISIVLTTIGPTRSPTQYNPQASAVSRVTSIEIMQDYMNSWPS</sequence>
<keyword evidence="1" id="KW-0812">Transmembrane</keyword>
<gene>
    <name evidence="3" type="ORF">EDD18DRAFT_739539</name>
</gene>
<organism evidence="3 4">
    <name type="scientific">Armillaria luteobubalina</name>
    <dbReference type="NCBI Taxonomy" id="153913"/>
    <lineage>
        <taxon>Eukaryota</taxon>
        <taxon>Fungi</taxon>
        <taxon>Dikarya</taxon>
        <taxon>Basidiomycota</taxon>
        <taxon>Agaricomycotina</taxon>
        <taxon>Agaricomycetes</taxon>
        <taxon>Agaricomycetidae</taxon>
        <taxon>Agaricales</taxon>
        <taxon>Marasmiineae</taxon>
        <taxon>Physalacriaceae</taxon>
        <taxon>Armillaria</taxon>
    </lineage>
</organism>
<dbReference type="Pfam" id="PF20151">
    <property type="entry name" value="DUF6533"/>
    <property type="match status" value="1"/>
</dbReference>
<comment type="caution">
    <text evidence="3">The sequence shown here is derived from an EMBL/GenBank/DDBJ whole genome shotgun (WGS) entry which is preliminary data.</text>
</comment>
<reference evidence="3" key="1">
    <citation type="submission" date="2023-06" db="EMBL/GenBank/DDBJ databases">
        <authorList>
            <consortium name="Lawrence Berkeley National Laboratory"/>
            <person name="Ahrendt S."/>
            <person name="Sahu N."/>
            <person name="Indic B."/>
            <person name="Wong-Bajracharya J."/>
            <person name="Merenyi Z."/>
            <person name="Ke H.-M."/>
            <person name="Monk M."/>
            <person name="Kocsube S."/>
            <person name="Drula E."/>
            <person name="Lipzen A."/>
            <person name="Balint B."/>
            <person name="Henrissat B."/>
            <person name="Andreopoulos B."/>
            <person name="Martin F.M."/>
            <person name="Harder C.B."/>
            <person name="Rigling D."/>
            <person name="Ford K.L."/>
            <person name="Foster G.D."/>
            <person name="Pangilinan J."/>
            <person name="Papanicolaou A."/>
            <person name="Barry K."/>
            <person name="LaButti K."/>
            <person name="Viragh M."/>
            <person name="Koriabine M."/>
            <person name="Yan M."/>
            <person name="Riley R."/>
            <person name="Champramary S."/>
            <person name="Plett K.L."/>
            <person name="Tsai I.J."/>
            <person name="Slot J."/>
            <person name="Sipos G."/>
            <person name="Plett J."/>
            <person name="Nagy L.G."/>
            <person name="Grigoriev I.V."/>
        </authorList>
    </citation>
    <scope>NUCLEOTIDE SEQUENCE</scope>
    <source>
        <strain evidence="3">HWK02</strain>
    </source>
</reference>
<dbReference type="Proteomes" id="UP001175228">
    <property type="component" value="Unassembled WGS sequence"/>
</dbReference>
<dbReference type="AlphaFoldDB" id="A0AA39QFT9"/>
<name>A0AA39QFT9_9AGAR</name>
<evidence type="ECO:0000313" key="4">
    <source>
        <dbReference type="Proteomes" id="UP001175228"/>
    </source>
</evidence>
<protein>
    <recommendedName>
        <fullName evidence="2">DUF6533 domain-containing protein</fullName>
    </recommendedName>
</protein>
<feature type="transmembrane region" description="Helical" evidence="1">
    <location>
        <begin position="219"/>
        <end position="244"/>
    </location>
</feature>
<dbReference type="InterPro" id="IPR045340">
    <property type="entry name" value="DUF6533"/>
</dbReference>
<feature type="domain" description="DUF6533" evidence="2">
    <location>
        <begin position="19"/>
        <end position="62"/>
    </location>
</feature>
<keyword evidence="4" id="KW-1185">Reference proteome</keyword>
<keyword evidence="1" id="KW-1133">Transmembrane helix</keyword>
<dbReference type="EMBL" id="JAUEPU010000006">
    <property type="protein sequence ID" value="KAK0501534.1"/>
    <property type="molecule type" value="Genomic_DNA"/>
</dbReference>